<dbReference type="PROSITE" id="PS51379">
    <property type="entry name" value="4FE4S_FER_2"/>
    <property type="match status" value="2"/>
</dbReference>
<keyword evidence="3" id="KW-0479">Metal-binding</keyword>
<keyword evidence="5" id="KW-0249">Electron transport</keyword>
<gene>
    <name evidence="9" type="ordered locus">Arcve_1946</name>
</gene>
<evidence type="ECO:0000256" key="7">
    <source>
        <dbReference type="ARBA" id="ARBA00023014"/>
    </source>
</evidence>
<dbReference type="PROSITE" id="PS00198">
    <property type="entry name" value="4FE4S_FER_1"/>
    <property type="match status" value="1"/>
</dbReference>
<keyword evidence="6" id="KW-0408">Iron</keyword>
<evidence type="ECO:0000256" key="1">
    <source>
        <dbReference type="ARBA" id="ARBA00022448"/>
    </source>
</evidence>
<dbReference type="EMBL" id="CP002588">
    <property type="protein sequence ID" value="AEA47939.1"/>
    <property type="molecule type" value="Genomic_DNA"/>
</dbReference>
<dbReference type="HOGENOM" id="CLU_139698_5_5_2"/>
<organism evidence="9 10">
    <name type="scientific">Archaeoglobus veneficus (strain DSM 11195 / SNP6)</name>
    <dbReference type="NCBI Taxonomy" id="693661"/>
    <lineage>
        <taxon>Archaea</taxon>
        <taxon>Methanobacteriati</taxon>
        <taxon>Methanobacteriota</taxon>
        <taxon>Archaeoglobi</taxon>
        <taxon>Archaeoglobales</taxon>
        <taxon>Archaeoglobaceae</taxon>
        <taxon>Archaeoglobus</taxon>
    </lineage>
</organism>
<evidence type="ECO:0000256" key="3">
    <source>
        <dbReference type="ARBA" id="ARBA00022723"/>
    </source>
</evidence>
<keyword evidence="1" id="KW-0813">Transport</keyword>
<keyword evidence="7" id="KW-0411">Iron-sulfur</keyword>
<dbReference type="KEGG" id="ave:Arcve_1946"/>
<evidence type="ECO:0000313" key="10">
    <source>
        <dbReference type="Proteomes" id="UP000008136"/>
    </source>
</evidence>
<accession>F2KRS5</accession>
<proteinExistence type="predicted"/>
<dbReference type="GO" id="GO:0046872">
    <property type="term" value="F:metal ion binding"/>
    <property type="evidence" value="ECO:0007669"/>
    <property type="project" value="UniProtKB-KW"/>
</dbReference>
<dbReference type="Pfam" id="PF13237">
    <property type="entry name" value="Fer4_10"/>
    <property type="match status" value="1"/>
</dbReference>
<evidence type="ECO:0000256" key="4">
    <source>
        <dbReference type="ARBA" id="ARBA00022737"/>
    </source>
</evidence>
<dbReference type="GeneID" id="10395078"/>
<dbReference type="RefSeq" id="WP_013684593.1">
    <property type="nucleotide sequence ID" value="NC_015320.1"/>
</dbReference>
<dbReference type="PANTHER" id="PTHR43687">
    <property type="entry name" value="ADENYLYLSULFATE REDUCTASE, BETA SUBUNIT"/>
    <property type="match status" value="1"/>
</dbReference>
<dbReference type="Gene3D" id="3.30.70.20">
    <property type="match status" value="1"/>
</dbReference>
<sequence>MVNIVVDHDKCDGCGECISVCPEDVFDLNDEGKSEPVNMDNCSVCCSCVESCPNEAITNDECE</sequence>
<dbReference type="STRING" id="693661.Arcve_1946"/>
<evidence type="ECO:0000256" key="6">
    <source>
        <dbReference type="ARBA" id="ARBA00023004"/>
    </source>
</evidence>
<dbReference type="OrthoDB" id="5583at2157"/>
<evidence type="ECO:0000256" key="2">
    <source>
        <dbReference type="ARBA" id="ARBA00022485"/>
    </source>
</evidence>
<evidence type="ECO:0000313" key="9">
    <source>
        <dbReference type="EMBL" id="AEA47939.1"/>
    </source>
</evidence>
<protein>
    <submittedName>
        <fullName evidence="9">4Fe-4S ferredoxin iron-sulfur binding domain-containing protein</fullName>
    </submittedName>
</protein>
<keyword evidence="2" id="KW-0004">4Fe-4S</keyword>
<dbReference type="AlphaFoldDB" id="F2KRS5"/>
<dbReference type="InterPro" id="IPR017900">
    <property type="entry name" value="4Fe4S_Fe_S_CS"/>
</dbReference>
<dbReference type="eggNOG" id="arCOG00959">
    <property type="taxonomic scope" value="Archaea"/>
</dbReference>
<evidence type="ECO:0000256" key="5">
    <source>
        <dbReference type="ARBA" id="ARBA00022982"/>
    </source>
</evidence>
<dbReference type="PANTHER" id="PTHR43687:SF6">
    <property type="entry name" value="L-ASPARTATE SEMIALDEHYDE SULFURTRANSFERASE IRON-SULFUR SUBUNIT"/>
    <property type="match status" value="1"/>
</dbReference>
<feature type="domain" description="4Fe-4S ferredoxin-type" evidence="8">
    <location>
        <begin position="33"/>
        <end position="62"/>
    </location>
</feature>
<dbReference type="GO" id="GO:0016491">
    <property type="term" value="F:oxidoreductase activity"/>
    <property type="evidence" value="ECO:0007669"/>
    <property type="project" value="UniProtKB-ARBA"/>
</dbReference>
<dbReference type="InterPro" id="IPR050572">
    <property type="entry name" value="Fe-S_Ferredoxin"/>
</dbReference>
<reference evidence="9 10" key="1">
    <citation type="submission" date="2011-03" db="EMBL/GenBank/DDBJ databases">
        <title>The complete genome of Archaeoglobus veneficus SNP6.</title>
        <authorList>
            <consortium name="US DOE Joint Genome Institute (JGI-PGF)"/>
            <person name="Lucas S."/>
            <person name="Copeland A."/>
            <person name="Lapidus A."/>
            <person name="Bruce D."/>
            <person name="Goodwin L."/>
            <person name="Pitluck S."/>
            <person name="Kyrpides N."/>
            <person name="Mavromatis K."/>
            <person name="Pagani I."/>
            <person name="Ivanova N."/>
            <person name="Mikhailova N."/>
            <person name="Lu M."/>
            <person name="Detter J.C."/>
            <person name="Tapia R."/>
            <person name="Han C."/>
            <person name="Land M."/>
            <person name="Hauser L."/>
            <person name="Markowitz V."/>
            <person name="Cheng J.-F."/>
            <person name="Hugenholtz P."/>
            <person name="Woyke T."/>
            <person name="Wu D."/>
            <person name="Spring S."/>
            <person name="Brambilla E."/>
            <person name="Klenk H.-P."/>
            <person name="Eisen J.A."/>
        </authorList>
    </citation>
    <scope>NUCLEOTIDE SEQUENCE [LARGE SCALE GENOMIC DNA]</scope>
    <source>
        <strain>SNP6</strain>
    </source>
</reference>
<keyword evidence="4" id="KW-0677">Repeat</keyword>
<name>F2KRS5_ARCVS</name>
<dbReference type="SUPFAM" id="SSF54862">
    <property type="entry name" value="4Fe-4S ferredoxins"/>
    <property type="match status" value="1"/>
</dbReference>
<evidence type="ECO:0000259" key="8">
    <source>
        <dbReference type="PROSITE" id="PS51379"/>
    </source>
</evidence>
<dbReference type="Proteomes" id="UP000008136">
    <property type="component" value="Chromosome"/>
</dbReference>
<keyword evidence="10" id="KW-1185">Reference proteome</keyword>
<dbReference type="InterPro" id="IPR017896">
    <property type="entry name" value="4Fe4S_Fe-S-bd"/>
</dbReference>
<feature type="domain" description="4Fe-4S ferredoxin-type" evidence="8">
    <location>
        <begin position="2"/>
        <end position="31"/>
    </location>
</feature>
<dbReference type="GO" id="GO:0051539">
    <property type="term" value="F:4 iron, 4 sulfur cluster binding"/>
    <property type="evidence" value="ECO:0007669"/>
    <property type="project" value="UniProtKB-KW"/>
</dbReference>